<evidence type="ECO:0000256" key="2">
    <source>
        <dbReference type="ARBA" id="ARBA00022679"/>
    </source>
</evidence>
<keyword evidence="7" id="KW-0460">Magnesium</keyword>
<dbReference type="Gene3D" id="1.10.3090.10">
    <property type="entry name" value="cca-adding enzyme, domain 2"/>
    <property type="match status" value="1"/>
</dbReference>
<name>A0A1M6NVP9_9BACT</name>
<feature type="domain" description="tRNA nucleotidyltransferase/poly(A) polymerase RNA and SrmB- binding" evidence="11">
    <location>
        <begin position="197"/>
        <end position="256"/>
    </location>
</feature>
<keyword evidence="8 9" id="KW-0694">RNA-binding</keyword>
<organism evidence="13 14">
    <name type="scientific">Rubritalea squalenifaciens DSM 18772</name>
    <dbReference type="NCBI Taxonomy" id="1123071"/>
    <lineage>
        <taxon>Bacteria</taxon>
        <taxon>Pseudomonadati</taxon>
        <taxon>Verrucomicrobiota</taxon>
        <taxon>Verrucomicrobiia</taxon>
        <taxon>Verrucomicrobiales</taxon>
        <taxon>Rubritaleaceae</taxon>
        <taxon>Rubritalea</taxon>
    </lineage>
</organism>
<evidence type="ECO:0000256" key="6">
    <source>
        <dbReference type="ARBA" id="ARBA00022741"/>
    </source>
</evidence>
<dbReference type="EMBL" id="FQYR01000005">
    <property type="protein sequence ID" value="SHJ99694.1"/>
    <property type="molecule type" value="Genomic_DNA"/>
</dbReference>
<dbReference type="InterPro" id="IPR032810">
    <property type="entry name" value="CCA-adding_enz_C"/>
</dbReference>
<dbReference type="CDD" id="cd00077">
    <property type="entry name" value="HDc"/>
    <property type="match status" value="1"/>
</dbReference>
<evidence type="ECO:0000256" key="8">
    <source>
        <dbReference type="ARBA" id="ARBA00022884"/>
    </source>
</evidence>
<evidence type="ECO:0000313" key="13">
    <source>
        <dbReference type="EMBL" id="SHJ99694.1"/>
    </source>
</evidence>
<evidence type="ECO:0000313" key="14">
    <source>
        <dbReference type="Proteomes" id="UP000184510"/>
    </source>
</evidence>
<reference evidence="13 14" key="1">
    <citation type="submission" date="2016-11" db="EMBL/GenBank/DDBJ databases">
        <authorList>
            <person name="Jaros S."/>
            <person name="Januszkiewicz K."/>
            <person name="Wedrychowicz H."/>
        </authorList>
    </citation>
    <scope>NUCLEOTIDE SEQUENCE [LARGE SCALE GENOMIC DNA]</scope>
    <source>
        <strain evidence="13 14">DSM 18772</strain>
    </source>
</reference>
<dbReference type="STRING" id="1123071.SAMN02745181_2983"/>
<dbReference type="Pfam" id="PF01743">
    <property type="entry name" value="PolyA_pol"/>
    <property type="match status" value="1"/>
</dbReference>
<dbReference type="GO" id="GO:0046872">
    <property type="term" value="F:metal ion binding"/>
    <property type="evidence" value="ECO:0007669"/>
    <property type="project" value="UniProtKB-KW"/>
</dbReference>
<dbReference type="Proteomes" id="UP000184510">
    <property type="component" value="Unassembled WGS sequence"/>
</dbReference>
<dbReference type="SUPFAM" id="SSF81301">
    <property type="entry name" value="Nucleotidyltransferase"/>
    <property type="match status" value="1"/>
</dbReference>
<sequence>MNGIVQTFKLDTHRLETPKFPPRKFKRDMTPLEDTAKSIAAELREAGHTAYFAGGCVRDALLGKDPKDYDIATSATPQEVMELFPGSDAIGAHFGVILVRRGGAHFEIATFRNDGSYSDGRRPDSVTFSTPEEDAQRRDFTVNGLFKDPEKDEIIDFVGGQADLAKQTLRAIGDPKARFSEDALRLMRAVRFATVLGFEIEAATWQAICDCNELLKKIAVERIREEFNKIILSPNRAEGVRMLVDSGLIKHFLPEVLDLIGCEQPPQWHPEGDVYTHTMIMLEMLHGTPSLDLCLSVLLHDIGKPATYTYDEEDERIRFNGHDRVGSQMSEEILHRLKYPNDTIEAVSAMVDNHMNFMHVQQMKKSKLKRFMARPNYQDEMELHRVDCASSNGFTENYEFLRQKEEEFDNEPLIPEPLVKGKDLIDMGFKPGPRFKEILEAIQTEQLEGSLTSREQGLAYVRENYEAE</sequence>
<dbReference type="InParanoid" id="A0A1M6NVP9"/>
<keyword evidence="6" id="KW-0547">Nucleotide-binding</keyword>
<evidence type="ECO:0000256" key="5">
    <source>
        <dbReference type="ARBA" id="ARBA00022723"/>
    </source>
</evidence>
<dbReference type="SUPFAM" id="SSF81891">
    <property type="entry name" value="Poly A polymerase C-terminal region-like"/>
    <property type="match status" value="1"/>
</dbReference>
<dbReference type="InterPro" id="IPR043519">
    <property type="entry name" value="NT_sf"/>
</dbReference>
<dbReference type="GO" id="GO:0000049">
    <property type="term" value="F:tRNA binding"/>
    <property type="evidence" value="ECO:0007669"/>
    <property type="project" value="TreeGrafter"/>
</dbReference>
<evidence type="ECO:0000256" key="9">
    <source>
        <dbReference type="RuleBase" id="RU003953"/>
    </source>
</evidence>
<gene>
    <name evidence="13" type="ORF">SAMN02745181_2983</name>
</gene>
<dbReference type="Pfam" id="PF13735">
    <property type="entry name" value="tRNA_NucTran2_2"/>
    <property type="match status" value="1"/>
</dbReference>
<keyword evidence="5" id="KW-0479">Metal-binding</keyword>
<keyword evidence="3" id="KW-0819">tRNA processing</keyword>
<evidence type="ECO:0000256" key="1">
    <source>
        <dbReference type="ARBA" id="ARBA00001946"/>
    </source>
</evidence>
<dbReference type="GO" id="GO:0008033">
    <property type="term" value="P:tRNA processing"/>
    <property type="evidence" value="ECO:0007669"/>
    <property type="project" value="UniProtKB-KW"/>
</dbReference>
<dbReference type="PANTHER" id="PTHR46173">
    <property type="entry name" value="CCA TRNA NUCLEOTIDYLTRANSFERASE 1, MITOCHONDRIAL"/>
    <property type="match status" value="1"/>
</dbReference>
<dbReference type="GO" id="GO:0000166">
    <property type="term" value="F:nucleotide binding"/>
    <property type="evidence" value="ECO:0007669"/>
    <property type="project" value="UniProtKB-KW"/>
</dbReference>
<keyword evidence="14" id="KW-1185">Reference proteome</keyword>
<dbReference type="GO" id="GO:0016779">
    <property type="term" value="F:nucleotidyltransferase activity"/>
    <property type="evidence" value="ECO:0007669"/>
    <property type="project" value="UniProtKB-KW"/>
</dbReference>
<evidence type="ECO:0000259" key="11">
    <source>
        <dbReference type="Pfam" id="PF12627"/>
    </source>
</evidence>
<accession>A0A1M6NVP9</accession>
<dbReference type="InterPro" id="IPR050264">
    <property type="entry name" value="Bact_CCA-adding_enz_type3_sf"/>
</dbReference>
<dbReference type="InterPro" id="IPR002646">
    <property type="entry name" value="PolA_pol_head_dom"/>
</dbReference>
<dbReference type="CDD" id="cd05398">
    <property type="entry name" value="NT_ClassII-CCAase"/>
    <property type="match status" value="1"/>
</dbReference>
<dbReference type="Pfam" id="PF12627">
    <property type="entry name" value="PolyA_pol_RNAbd"/>
    <property type="match status" value="1"/>
</dbReference>
<dbReference type="InterPro" id="IPR032828">
    <property type="entry name" value="PolyA_RNA-bd"/>
</dbReference>
<dbReference type="AlphaFoldDB" id="A0A1M6NVP9"/>
<keyword evidence="4" id="KW-0548">Nucleotidyltransferase</keyword>
<dbReference type="PANTHER" id="PTHR46173:SF1">
    <property type="entry name" value="CCA TRNA NUCLEOTIDYLTRANSFERASE 1, MITOCHONDRIAL"/>
    <property type="match status" value="1"/>
</dbReference>
<evidence type="ECO:0000256" key="3">
    <source>
        <dbReference type="ARBA" id="ARBA00022694"/>
    </source>
</evidence>
<evidence type="ECO:0000256" key="7">
    <source>
        <dbReference type="ARBA" id="ARBA00022842"/>
    </source>
</evidence>
<comment type="cofactor">
    <cofactor evidence="1">
        <name>Mg(2+)</name>
        <dbReference type="ChEBI" id="CHEBI:18420"/>
    </cofactor>
</comment>
<feature type="domain" description="CCA-adding enzyme C-terminal" evidence="12">
    <location>
        <begin position="330"/>
        <end position="456"/>
    </location>
</feature>
<dbReference type="Gene3D" id="3.30.460.10">
    <property type="entry name" value="Beta Polymerase, domain 2"/>
    <property type="match status" value="1"/>
</dbReference>
<evidence type="ECO:0000259" key="12">
    <source>
        <dbReference type="Pfam" id="PF13735"/>
    </source>
</evidence>
<dbReference type="InterPro" id="IPR003607">
    <property type="entry name" value="HD/PDEase_dom"/>
</dbReference>
<proteinExistence type="inferred from homology"/>
<evidence type="ECO:0000259" key="10">
    <source>
        <dbReference type="Pfam" id="PF01743"/>
    </source>
</evidence>
<evidence type="ECO:0000256" key="4">
    <source>
        <dbReference type="ARBA" id="ARBA00022695"/>
    </source>
</evidence>
<keyword evidence="2 9" id="KW-0808">Transferase</keyword>
<comment type="similarity">
    <text evidence="9">Belongs to the tRNA nucleotidyltransferase/poly(A) polymerase family.</text>
</comment>
<dbReference type="FunCoup" id="A0A1M6NVP9">
    <property type="interactions" value="213"/>
</dbReference>
<protein>
    <submittedName>
        <fullName evidence="13">Poly(A) polymerase</fullName>
    </submittedName>
</protein>
<feature type="domain" description="Poly A polymerase head" evidence="10">
    <location>
        <begin position="50"/>
        <end position="170"/>
    </location>
</feature>